<dbReference type="RefSeq" id="WP_279992340.1">
    <property type="nucleotide sequence ID" value="NZ_JAOBZK010000084.1"/>
</dbReference>
<protein>
    <submittedName>
        <fullName evidence="1">TniB family NTP-binding protein</fullName>
    </submittedName>
</protein>
<name>A0ABD4Z3K3_9BURK</name>
<evidence type="ECO:0000313" key="2">
    <source>
        <dbReference type="Proteomes" id="UP001158644"/>
    </source>
</evidence>
<dbReference type="InterPro" id="IPR027417">
    <property type="entry name" value="P-loop_NTPase"/>
</dbReference>
<accession>A0ABD4Z3K3</accession>
<evidence type="ECO:0000313" key="1">
    <source>
        <dbReference type="EMBL" id="MDH1181973.1"/>
    </source>
</evidence>
<dbReference type="Pfam" id="PF05621">
    <property type="entry name" value="TniB"/>
    <property type="match status" value="1"/>
</dbReference>
<dbReference type="AlphaFoldDB" id="A0ABD4Z3K3"/>
<dbReference type="EMBL" id="JAOBZK010000084">
    <property type="protein sequence ID" value="MDH1181973.1"/>
    <property type="molecule type" value="Genomic_DNA"/>
</dbReference>
<dbReference type="InterPro" id="IPR008868">
    <property type="entry name" value="TniB"/>
</dbReference>
<comment type="caution">
    <text evidence="1">The sequence shown here is derived from an EMBL/GenBank/DDBJ whole genome shotgun (WGS) entry which is preliminary data.</text>
</comment>
<sequence>MSDRDSIVSFSASALAAGRALGNVIVPHPDFERCAAYVLNAIQLAGTSVFSGARVSAASGGGKTLLIRYIERLVEARFGAVGCTPIITGSLKERPTIGQIQSDLLQAMNYTVASGGNRSVRTNNEVNRVLVRTISDYNVKLLAIDEFQHVFHVDGRKSHTDVIDWLKRLMNLTGVAVLLVGTEQMDMLGGVDPQLTTRIPTVLRLSPFKYDQRWRGFLQAFVSDCVEVDLSPIVGEFARPLFLASGGSPRVLKALLVQAVILAVHEEAEVISREILGRSYDFRFGADATGRNPFAVS</sequence>
<proteinExistence type="predicted"/>
<dbReference type="SUPFAM" id="SSF52540">
    <property type="entry name" value="P-loop containing nucleoside triphosphate hydrolases"/>
    <property type="match status" value="1"/>
</dbReference>
<dbReference type="Gene3D" id="3.40.50.300">
    <property type="entry name" value="P-loop containing nucleotide triphosphate hydrolases"/>
    <property type="match status" value="1"/>
</dbReference>
<dbReference type="Proteomes" id="UP001158644">
    <property type="component" value="Unassembled WGS sequence"/>
</dbReference>
<gene>
    <name evidence="1" type="ORF">N5C72_28180</name>
</gene>
<reference evidence="1 2" key="1">
    <citation type="submission" date="2022-09" db="EMBL/GenBank/DDBJ databases">
        <title>Intensive care unit water sources are persistently colonized with multi-drug resistant bacteria and are the site of extensive horizontal gene transfer of antibiotic resistance genes.</title>
        <authorList>
            <person name="Diorio-Toth L."/>
        </authorList>
    </citation>
    <scope>NUCLEOTIDE SEQUENCE [LARGE SCALE GENOMIC DNA]</scope>
    <source>
        <strain evidence="1 2">GD03967</strain>
    </source>
</reference>
<organism evidence="1 2">
    <name type="scientific">Achromobacter mucicolens</name>
    <dbReference type="NCBI Taxonomy" id="1389922"/>
    <lineage>
        <taxon>Bacteria</taxon>
        <taxon>Pseudomonadati</taxon>
        <taxon>Pseudomonadota</taxon>
        <taxon>Betaproteobacteria</taxon>
        <taxon>Burkholderiales</taxon>
        <taxon>Alcaligenaceae</taxon>
        <taxon>Achromobacter</taxon>
    </lineage>
</organism>